<dbReference type="PROSITE" id="PS50082">
    <property type="entry name" value="WD_REPEATS_2"/>
    <property type="match status" value="1"/>
</dbReference>
<accession>A0AAE1LTJ2</accession>
<feature type="compositionally biased region" description="Low complexity" evidence="5">
    <location>
        <begin position="860"/>
        <end position="872"/>
    </location>
</feature>
<feature type="compositionally biased region" description="Low complexity" evidence="5">
    <location>
        <begin position="884"/>
        <end position="899"/>
    </location>
</feature>
<dbReference type="GO" id="GO:0005737">
    <property type="term" value="C:cytoplasm"/>
    <property type="evidence" value="ECO:0007669"/>
    <property type="project" value="TreeGrafter"/>
</dbReference>
<feature type="region of interest" description="Disordered" evidence="5">
    <location>
        <begin position="859"/>
        <end position="906"/>
    </location>
</feature>
<evidence type="ECO:0000256" key="1">
    <source>
        <dbReference type="ARBA" id="ARBA00022553"/>
    </source>
</evidence>
<evidence type="ECO:0000256" key="2">
    <source>
        <dbReference type="ARBA" id="ARBA00022574"/>
    </source>
</evidence>
<dbReference type="FunFam" id="2.130.10.10:FF:000247">
    <property type="entry name" value="WD repeat-containing protein 72"/>
    <property type="match status" value="1"/>
</dbReference>
<gene>
    <name evidence="6" type="ORF">KUF71_005053</name>
</gene>
<feature type="region of interest" description="Disordered" evidence="5">
    <location>
        <begin position="1174"/>
        <end position="1218"/>
    </location>
</feature>
<keyword evidence="1" id="KW-0597">Phosphoprotein</keyword>
<dbReference type="PROSITE" id="PS50294">
    <property type="entry name" value="WD_REPEATS_REGION"/>
    <property type="match status" value="1"/>
</dbReference>
<dbReference type="SUPFAM" id="SSF50978">
    <property type="entry name" value="WD40 repeat-like"/>
    <property type="match status" value="1"/>
</dbReference>
<dbReference type="InterPro" id="IPR015943">
    <property type="entry name" value="WD40/YVTN_repeat-like_dom_sf"/>
</dbReference>
<dbReference type="Proteomes" id="UP001219518">
    <property type="component" value="Unassembled WGS sequence"/>
</dbReference>
<dbReference type="Pfam" id="PF00400">
    <property type="entry name" value="WD40"/>
    <property type="match status" value="4"/>
</dbReference>
<keyword evidence="2 4" id="KW-0853">WD repeat</keyword>
<comment type="caution">
    <text evidence="6">The sequence shown here is derived from an EMBL/GenBank/DDBJ whole genome shotgun (WGS) entry which is preliminary data.</text>
</comment>
<sequence length="1641" mass="180891">MSAGTNLVVPVVLWGKSAPTHCISCIFLSRDQRTLVTGCHDGQICLWQVDPDTLQMTPRCLLVGHTAPILCLARASVVSDNNYIVSSSESGEMCTWDLVDGKCREVVKLPYVHTNMQAYHMCGGDDIKLFCNGYYAEVLIMDPFSLEVLFTLSSRMSPDWISALHVLRPAKRKDDVILGLTTTGMVKVWTLQGNESKATEPHYEHESKQIRCLNALCMSCCGGNQRTVVIVCAKYWQIYDAGDFSILCSVQAPRSERWISADFLSTDRVIAWSDEGKGYMYKLPANSVADNKEFHAAASESDTPFLYCVLAVPNDRPMSCPPAMRYHEVSRSGKVQKYLLRGDSDGMPPTMSTSLTKAWAAMQPSPVGILDQLERGGTPRVPLTASMYLPQQSRLVVGREDGSIIIVPATQTVMLHLLHGNHQQYDDWPPHQRLIGHVGRVNCLLYPHLVHPRYERAHLVSGGVDFAVCLWDLYSGTLLHRFCVHAGEITQLLVPPNNCSTRVQKCICSVASDHSVTLLGLTERKCVVLASRHLFPVVTIKWRPLDDFMIVGCSDGSVYVWQMETGHLDRVLHGISAEEVLYACDENTSTATAGDMGLANPAVHFFRGLRHRNLSAIRHATQRGIHQLQQLSHHNQQDGSLQQKGRAMPLMIQGLRTNPKDPESHILCFDIEALIVELLTEEYGAMSPGSLEAQGLINQSEYEKVFALTQSASPDAGKKIADFFGRVKDKAGDLERTLKEKDRHGILAKMKEGAETMQTKIQAKAESVGLRTSDKSNASEETANKPRNVAFLETNITMEIAQLLLSLLHAWGMEPELDRVCETKLGLLRPMVPVSFGVISKGGYMSLLLPTWKPKIPDGASDPVATTTSTASPTPPPRPPPPSQVSLTSSSSTASSQTQMMAAPAPVARKSIESELPREMVQLERLTRLFTARTHWELSTTLTTNHLLATISLAYTLMSMNNATFVTEQERSRILHRQSTRTALTGGPWSRAEEETEEQFTAQQAHIKQGWSRLATLHCVQLPDKVTAAGSRAFKRPQVEMMARRWQHHCLEVRQAAQALLLAELERLGPKGRKALVDSWAPFLPMYAAADQQQGAGGGAHGGGAGADSPVGSQGHASPPQHPDTPDYAEEEEEGAEELCVRKPSSAAELKRKQTTAVVLLGVIGAEFGQDMGQEPVSAAPTPTGSAGVPAAGSGASTLAAAPPANTKRRHSQDARRKSSVVEGFGLGNNNLARLTSLALTHLLLAPPSPRLPAHTALRRAAVDLIGRGFTVWEPYLDVSKVLLGLLELCCDSDRLVPSMTYGLPLTPAADSSRTARHALTLIATARPAAFITTMAKEVARYNTLQQNAQTLNVNLSNSVLHRAKPEILHAVEHLIDKMPYEMSDFLVEVMDIVLHCLDPGHLKTRSLQDVFPAIRRFNQVSHCSHTRRIAVGAKSGQIALYELRSSKCPMISGHSAPITACAFSPDGKYLASYSCGENRLCFWQQTSTGMFGLGNSQTRCIKSYSTSPLADITRLNPMRLAKLSWTNNRTVSLKLADNSETPFNQCEEINFGPLALTFDELHPLGRCFYSYQIYFVYFVDFRKMLSSFVYGVHLKTFTSITFYPSTLNFKNFYQEEIQDSHQAQKVMPCHSHMYIIKNLF</sequence>
<feature type="compositionally biased region" description="Pro residues" evidence="5">
    <location>
        <begin position="873"/>
        <end position="883"/>
    </location>
</feature>
<dbReference type="PANTHER" id="PTHR44099">
    <property type="entry name" value="RABCONNECTIN-3B, ISOFORM A"/>
    <property type="match status" value="1"/>
</dbReference>
<evidence type="ECO:0000313" key="7">
    <source>
        <dbReference type="Proteomes" id="UP001219518"/>
    </source>
</evidence>
<dbReference type="Gene3D" id="2.130.10.10">
    <property type="entry name" value="YVTN repeat-like/Quinoprotein amine dehydrogenase"/>
    <property type="match status" value="3"/>
</dbReference>
<dbReference type="InterPro" id="IPR001680">
    <property type="entry name" value="WD40_rpt"/>
</dbReference>
<dbReference type="SUPFAM" id="SSF101898">
    <property type="entry name" value="NHL repeat"/>
    <property type="match status" value="1"/>
</dbReference>
<dbReference type="InterPro" id="IPR049916">
    <property type="entry name" value="WDR72-like"/>
</dbReference>
<keyword evidence="7" id="KW-1185">Reference proteome</keyword>
<keyword evidence="3" id="KW-0677">Repeat</keyword>
<feature type="compositionally biased region" description="Low complexity" evidence="5">
    <location>
        <begin position="1179"/>
        <end position="1205"/>
    </location>
</feature>
<dbReference type="PANTHER" id="PTHR44099:SF4">
    <property type="entry name" value="RABCONNECTIN-3B, ISOFORM A"/>
    <property type="match status" value="1"/>
</dbReference>
<feature type="repeat" description="WD" evidence="4">
    <location>
        <begin position="530"/>
        <end position="571"/>
    </location>
</feature>
<protein>
    <submittedName>
        <fullName evidence="6">WD repeat-containing protein 7</fullName>
    </submittedName>
</protein>
<name>A0AAE1LTJ2_9NEOP</name>
<evidence type="ECO:0000256" key="3">
    <source>
        <dbReference type="ARBA" id="ARBA00022737"/>
    </source>
</evidence>
<evidence type="ECO:0000313" key="6">
    <source>
        <dbReference type="EMBL" id="KAK3930319.1"/>
    </source>
</evidence>
<reference evidence="6" key="1">
    <citation type="submission" date="2021-07" db="EMBL/GenBank/DDBJ databases">
        <authorList>
            <person name="Catto M.A."/>
            <person name="Jacobson A."/>
            <person name="Kennedy G."/>
            <person name="Labadie P."/>
            <person name="Hunt B.G."/>
            <person name="Srinivasan R."/>
        </authorList>
    </citation>
    <scope>NUCLEOTIDE SEQUENCE</scope>
    <source>
        <strain evidence="6">PL_HMW_Pooled</strain>
        <tissue evidence="6">Head</tissue>
    </source>
</reference>
<feature type="compositionally biased region" description="Gly residues" evidence="5">
    <location>
        <begin position="1095"/>
        <end position="1106"/>
    </location>
</feature>
<evidence type="ECO:0000256" key="4">
    <source>
        <dbReference type="PROSITE-ProRule" id="PRU00221"/>
    </source>
</evidence>
<organism evidence="6 7">
    <name type="scientific">Frankliniella fusca</name>
    <dbReference type="NCBI Taxonomy" id="407009"/>
    <lineage>
        <taxon>Eukaryota</taxon>
        <taxon>Metazoa</taxon>
        <taxon>Ecdysozoa</taxon>
        <taxon>Arthropoda</taxon>
        <taxon>Hexapoda</taxon>
        <taxon>Insecta</taxon>
        <taxon>Pterygota</taxon>
        <taxon>Neoptera</taxon>
        <taxon>Paraneoptera</taxon>
        <taxon>Thysanoptera</taxon>
        <taxon>Terebrantia</taxon>
        <taxon>Thripoidea</taxon>
        <taxon>Thripidae</taxon>
        <taxon>Frankliniella</taxon>
    </lineage>
</organism>
<dbReference type="SMART" id="SM00320">
    <property type="entry name" value="WD40"/>
    <property type="match status" value="7"/>
</dbReference>
<dbReference type="EMBL" id="JAHWGI010001411">
    <property type="protein sequence ID" value="KAK3930319.1"/>
    <property type="molecule type" value="Genomic_DNA"/>
</dbReference>
<evidence type="ECO:0000256" key="5">
    <source>
        <dbReference type="SAM" id="MobiDB-lite"/>
    </source>
</evidence>
<dbReference type="SUPFAM" id="SSF50998">
    <property type="entry name" value="Quinoprotein alcohol dehydrogenase-like"/>
    <property type="match status" value="1"/>
</dbReference>
<reference evidence="6" key="2">
    <citation type="journal article" date="2023" name="BMC Genomics">
        <title>Pest status, molecular evolution, and epigenetic factors derived from the genome assembly of Frankliniella fusca, a thysanopteran phytovirus vector.</title>
        <authorList>
            <person name="Catto M.A."/>
            <person name="Labadie P.E."/>
            <person name="Jacobson A.L."/>
            <person name="Kennedy G.G."/>
            <person name="Srinivasan R."/>
            <person name="Hunt B.G."/>
        </authorList>
    </citation>
    <scope>NUCLEOTIDE SEQUENCE</scope>
    <source>
        <strain evidence="6">PL_HMW_Pooled</strain>
    </source>
</reference>
<dbReference type="InterPro" id="IPR011047">
    <property type="entry name" value="Quinoprotein_ADH-like_sf"/>
</dbReference>
<feature type="region of interest" description="Disordered" evidence="5">
    <location>
        <begin position="1093"/>
        <end position="1141"/>
    </location>
</feature>
<proteinExistence type="predicted"/>
<dbReference type="InterPro" id="IPR036322">
    <property type="entry name" value="WD40_repeat_dom_sf"/>
</dbReference>
<feature type="compositionally biased region" description="Acidic residues" evidence="5">
    <location>
        <begin position="1127"/>
        <end position="1137"/>
    </location>
</feature>